<evidence type="ECO:0000313" key="1">
    <source>
        <dbReference type="EMBL" id="GGI31716.1"/>
    </source>
</evidence>
<accession>A0AA87WDA5</accession>
<reference evidence="1" key="1">
    <citation type="journal article" date="2014" name="Int. J. Syst. Evol. Microbiol.">
        <title>Complete genome sequence of Corynebacterium casei LMG S-19264T (=DSM 44701T), isolated from a smear-ripened cheese.</title>
        <authorList>
            <consortium name="US DOE Joint Genome Institute (JGI-PGF)"/>
            <person name="Walter F."/>
            <person name="Albersmeier A."/>
            <person name="Kalinowski J."/>
            <person name="Ruckert C."/>
        </authorList>
    </citation>
    <scope>NUCLEOTIDE SEQUENCE</scope>
    <source>
        <strain evidence="1">CGMCC 1.15034</strain>
    </source>
</reference>
<evidence type="ECO:0008006" key="5">
    <source>
        <dbReference type="Google" id="ProtNLM"/>
    </source>
</evidence>
<gene>
    <name evidence="1" type="ORF">GCM10010987_65800</name>
    <name evidence="2" type="ORF">XH86_30300</name>
</gene>
<sequence length="84" mass="9203">MPAPAEITLNVPVEIDGERCDRLAVASFEAIANFRTNSPEQVIRSLAKVYAVPRKVIRHLAPSDAQRAGDLVAALLDDTTRSFR</sequence>
<dbReference type="EMBL" id="CP030057">
    <property type="protein sequence ID" value="QOZ62560.1"/>
    <property type="molecule type" value="Genomic_DNA"/>
</dbReference>
<dbReference type="Proteomes" id="UP000625079">
    <property type="component" value="Unassembled WGS sequence"/>
</dbReference>
<proteinExistence type="predicted"/>
<name>A0AA87WDA5_9BRAD</name>
<dbReference type="Proteomes" id="UP000593880">
    <property type="component" value="Chromosome"/>
</dbReference>
<dbReference type="RefSeq" id="WP_128968138.1">
    <property type="nucleotide sequence ID" value="NZ_BMHC01000021.1"/>
</dbReference>
<dbReference type="EMBL" id="BMHC01000021">
    <property type="protein sequence ID" value="GGI31716.1"/>
    <property type="molecule type" value="Genomic_DNA"/>
</dbReference>
<keyword evidence="3" id="KW-1185">Reference proteome</keyword>
<protein>
    <recommendedName>
        <fullName evidence="5">Phage tail assembly protein</fullName>
    </recommendedName>
</protein>
<reference evidence="2 3" key="2">
    <citation type="submission" date="2018-06" db="EMBL/GenBank/DDBJ databases">
        <title>Comparative genomics of rhizobia nodulating Arachis hypogaea in China.</title>
        <authorList>
            <person name="Li Y."/>
        </authorList>
    </citation>
    <scope>NUCLEOTIDE SEQUENCE [LARGE SCALE GENOMIC DNA]</scope>
    <source>
        <strain evidence="2 3">CCBAU 51658</strain>
    </source>
</reference>
<evidence type="ECO:0000313" key="2">
    <source>
        <dbReference type="EMBL" id="QOZ62560.1"/>
    </source>
</evidence>
<evidence type="ECO:0000313" key="4">
    <source>
        <dbReference type="Proteomes" id="UP000625079"/>
    </source>
</evidence>
<reference evidence="1" key="3">
    <citation type="submission" date="2022-12" db="EMBL/GenBank/DDBJ databases">
        <authorList>
            <person name="Sun Q."/>
            <person name="Zhou Y."/>
        </authorList>
    </citation>
    <scope>NUCLEOTIDE SEQUENCE</scope>
    <source>
        <strain evidence="1">CGMCC 1.15034</strain>
    </source>
</reference>
<evidence type="ECO:0000313" key="3">
    <source>
        <dbReference type="Proteomes" id="UP000593880"/>
    </source>
</evidence>
<organism evidence="1 4">
    <name type="scientific">Bradyrhizobium guangdongense</name>
    <dbReference type="NCBI Taxonomy" id="1325090"/>
    <lineage>
        <taxon>Bacteria</taxon>
        <taxon>Pseudomonadati</taxon>
        <taxon>Pseudomonadota</taxon>
        <taxon>Alphaproteobacteria</taxon>
        <taxon>Hyphomicrobiales</taxon>
        <taxon>Nitrobacteraceae</taxon>
        <taxon>Bradyrhizobium</taxon>
    </lineage>
</organism>
<dbReference type="AlphaFoldDB" id="A0AA87WDA5"/>